<comment type="caution">
    <text evidence="4">The sequence shown here is derived from an EMBL/GenBank/DDBJ whole genome shotgun (WGS) entry which is preliminary data.</text>
</comment>
<evidence type="ECO:0000256" key="1">
    <source>
        <dbReference type="PROSITE-ProRule" id="PRU00473"/>
    </source>
</evidence>
<feature type="signal peptide" evidence="2">
    <location>
        <begin position="1"/>
        <end position="31"/>
    </location>
</feature>
<organism evidence="4 5">
    <name type="scientific">Amycolatopsis dendrobii</name>
    <dbReference type="NCBI Taxonomy" id="2760662"/>
    <lineage>
        <taxon>Bacteria</taxon>
        <taxon>Bacillati</taxon>
        <taxon>Actinomycetota</taxon>
        <taxon>Actinomycetes</taxon>
        <taxon>Pseudonocardiales</taxon>
        <taxon>Pseudonocardiaceae</taxon>
        <taxon>Amycolatopsis</taxon>
    </lineage>
</organism>
<dbReference type="GO" id="GO:0016020">
    <property type="term" value="C:membrane"/>
    <property type="evidence" value="ECO:0007669"/>
    <property type="project" value="UniProtKB-UniRule"/>
</dbReference>
<gene>
    <name evidence="4" type="ORF">H4281_33300</name>
</gene>
<proteinExistence type="predicted"/>
<dbReference type="AlphaFoldDB" id="A0A7W3W3G5"/>
<dbReference type="Proteomes" id="UP000526734">
    <property type="component" value="Unassembled WGS sequence"/>
</dbReference>
<keyword evidence="1" id="KW-0472">Membrane</keyword>
<evidence type="ECO:0000256" key="2">
    <source>
        <dbReference type="SAM" id="SignalP"/>
    </source>
</evidence>
<dbReference type="PROSITE" id="PS51123">
    <property type="entry name" value="OMPA_2"/>
    <property type="match status" value="1"/>
</dbReference>
<accession>A0A7W3W3G5</accession>
<dbReference type="InterPro" id="IPR006665">
    <property type="entry name" value="OmpA-like"/>
</dbReference>
<keyword evidence="5" id="KW-1185">Reference proteome</keyword>
<dbReference type="SUPFAM" id="SSF103088">
    <property type="entry name" value="OmpA-like"/>
    <property type="match status" value="1"/>
</dbReference>
<dbReference type="InterPro" id="IPR036737">
    <property type="entry name" value="OmpA-like_sf"/>
</dbReference>
<name>A0A7W3W3G5_9PSEU</name>
<dbReference type="RefSeq" id="WP_182894819.1">
    <property type="nucleotide sequence ID" value="NZ_JACGZW010000012.1"/>
</dbReference>
<dbReference type="CDD" id="cd07185">
    <property type="entry name" value="OmpA_C-like"/>
    <property type="match status" value="1"/>
</dbReference>
<dbReference type="Pfam" id="PF00691">
    <property type="entry name" value="OmpA"/>
    <property type="match status" value="1"/>
</dbReference>
<feature type="chain" id="PRO_5039511747" evidence="2">
    <location>
        <begin position="32"/>
        <end position="405"/>
    </location>
</feature>
<feature type="domain" description="OmpA-like" evidence="3">
    <location>
        <begin position="282"/>
        <end position="405"/>
    </location>
</feature>
<dbReference type="EMBL" id="JACGZW010000012">
    <property type="protein sequence ID" value="MBB1158050.1"/>
    <property type="molecule type" value="Genomic_DNA"/>
</dbReference>
<sequence length="405" mass="40897">MISLRPRGNSGRPFPAALAFAAAAALLSACAPTGGSASGSTAAGTGLAADGCTAAPDKPVSLVVGARAGSQRPAVAAGVQDLLSAAVQNQQSVQVFRVDGQPSRALKISPVIKGKNESQRKQEIASAVQQVAQAVSGLGPKKPEADDLTALSEAGKLTGDGGTVVLMDSGLSTTGTISFRDSAMFDADPGELANFLAAKHLLPELKNKAVFLAGLGLTADPQPALDGSLQKKVVALWQAVAAKAGATCTAVLPLPDRRQDTVKTDLPVSKVDVPAAPVFRPCGTTVLRDSGPVGFLPNTARLRDEKGAHDTLQTLVSQLAGGQKVTLTGNTATFGSPADSVTLSKQRAETVKALLVKAGIAADRITTVGAGQNGPGRVRDIGPDGTLDPVAAAQNRSVVVELSCG</sequence>
<reference evidence="4 5" key="1">
    <citation type="submission" date="2020-08" db="EMBL/GenBank/DDBJ databases">
        <title>Amycolatopsis sp. nov. DR6-1 isolated from Dendrobium heterocarpum.</title>
        <authorList>
            <person name="Tedsree N."/>
            <person name="Kuncharoen N."/>
            <person name="Likhitwitayawuid K."/>
            <person name="Tanasupawat S."/>
        </authorList>
    </citation>
    <scope>NUCLEOTIDE SEQUENCE [LARGE SCALE GENOMIC DNA]</scope>
    <source>
        <strain evidence="4 5">DR6-1</strain>
    </source>
</reference>
<evidence type="ECO:0000259" key="3">
    <source>
        <dbReference type="PROSITE" id="PS51123"/>
    </source>
</evidence>
<evidence type="ECO:0000313" key="4">
    <source>
        <dbReference type="EMBL" id="MBB1158050.1"/>
    </source>
</evidence>
<dbReference type="Gene3D" id="3.30.1330.60">
    <property type="entry name" value="OmpA-like domain"/>
    <property type="match status" value="1"/>
</dbReference>
<protein>
    <submittedName>
        <fullName evidence="4">OmpA family protein</fullName>
    </submittedName>
</protein>
<evidence type="ECO:0000313" key="5">
    <source>
        <dbReference type="Proteomes" id="UP000526734"/>
    </source>
</evidence>
<dbReference type="PROSITE" id="PS51257">
    <property type="entry name" value="PROKAR_LIPOPROTEIN"/>
    <property type="match status" value="1"/>
</dbReference>
<keyword evidence="2" id="KW-0732">Signal</keyword>